<keyword evidence="2" id="KW-0614">Plasmid</keyword>
<evidence type="ECO:0000313" key="3">
    <source>
        <dbReference type="Proteomes" id="UP000092018"/>
    </source>
</evidence>
<feature type="transmembrane region" description="Helical" evidence="1">
    <location>
        <begin position="21"/>
        <end position="44"/>
    </location>
</feature>
<dbReference type="RefSeq" id="WP_065211227.1">
    <property type="nucleotide sequence ID" value="NZ_CP016179.1"/>
</dbReference>
<feature type="transmembrane region" description="Helical" evidence="1">
    <location>
        <begin position="50"/>
        <end position="79"/>
    </location>
</feature>
<keyword evidence="1" id="KW-0812">Transmembrane</keyword>
<gene>
    <name evidence="2" type="ORF">A6E01_19830</name>
</gene>
<geneLocation type="plasmid" evidence="2 3">
    <name>unnamed1</name>
</geneLocation>
<dbReference type="EMBL" id="CP016179">
    <property type="protein sequence ID" value="ANO35465.1"/>
    <property type="molecule type" value="Genomic_DNA"/>
</dbReference>
<protein>
    <submittedName>
        <fullName evidence="2">Uncharacterized protein</fullName>
    </submittedName>
</protein>
<evidence type="ECO:0000313" key="2">
    <source>
        <dbReference type="EMBL" id="ANO35465.1"/>
    </source>
</evidence>
<dbReference type="KEGG" id="vbr:A6E01_19830"/>
<dbReference type="AlphaFoldDB" id="A0AAN1CUB7"/>
<sequence length="105" mass="12012">MFDSYFKGLPDKKLESYQSWLAVWPLRINIAMFAIVSIVFGVLHDYLDSIFTLAVALLGVQFITTVVLQHFAAIAVTEVHRRQHEAMKMDLAQSWVNLRGVSKEE</sequence>
<accession>A0AAN1CUB7</accession>
<dbReference type="Proteomes" id="UP000092018">
    <property type="component" value="Plasmid unnamed1"/>
</dbReference>
<proteinExistence type="predicted"/>
<keyword evidence="1" id="KW-0472">Membrane</keyword>
<reference evidence="2 3" key="1">
    <citation type="submission" date="2016-06" db="EMBL/GenBank/DDBJ databases">
        <title>Adaptive Radiation by Waves of Gene Transfer Leads to Fine-Scale Resource Partitioning in Marine Microbes.</title>
        <authorList>
            <person name="Hehemann J.-H."/>
            <person name="Arevalo P."/>
            <person name="Datta M.S."/>
            <person name="Yu X."/>
            <person name="Corzett C."/>
            <person name="Henschel A."/>
            <person name="Preheim S.P."/>
            <person name="Timberlake S."/>
            <person name="Alm E.J."/>
            <person name="Polz M.F."/>
        </authorList>
    </citation>
    <scope>NUCLEOTIDE SEQUENCE [LARGE SCALE GENOMIC DNA]</scope>
    <source>
        <strain evidence="2 3">FF50</strain>
        <plasmid evidence="2 3">unnamed1</plasmid>
    </source>
</reference>
<evidence type="ECO:0000256" key="1">
    <source>
        <dbReference type="SAM" id="Phobius"/>
    </source>
</evidence>
<keyword evidence="1" id="KW-1133">Transmembrane helix</keyword>
<organism evidence="2 3">
    <name type="scientific">Vibrio breoganii</name>
    <dbReference type="NCBI Taxonomy" id="553239"/>
    <lineage>
        <taxon>Bacteria</taxon>
        <taxon>Pseudomonadati</taxon>
        <taxon>Pseudomonadota</taxon>
        <taxon>Gammaproteobacteria</taxon>
        <taxon>Vibrionales</taxon>
        <taxon>Vibrionaceae</taxon>
        <taxon>Vibrio</taxon>
    </lineage>
</organism>
<name>A0AAN1CUB7_9VIBR</name>